<keyword evidence="3" id="KW-1185">Reference proteome</keyword>
<organism evidence="2 3">
    <name type="scientific">Methanoculleus sediminis</name>
    <dbReference type="NCBI Taxonomy" id="1550566"/>
    <lineage>
        <taxon>Archaea</taxon>
        <taxon>Methanobacteriati</taxon>
        <taxon>Methanobacteriota</taxon>
        <taxon>Stenosarchaea group</taxon>
        <taxon>Methanomicrobia</taxon>
        <taxon>Methanomicrobiales</taxon>
        <taxon>Methanomicrobiaceae</taxon>
        <taxon>Methanoculleus</taxon>
    </lineage>
</organism>
<dbReference type="InterPro" id="IPR038389">
    <property type="entry name" value="PSMG2_sf"/>
</dbReference>
<protein>
    <submittedName>
        <fullName evidence="2">3-isopropylmalate dehydratase</fullName>
    </submittedName>
</protein>
<keyword evidence="1" id="KW-0175">Coiled coil</keyword>
<feature type="coiled-coil region" evidence="1">
    <location>
        <begin position="215"/>
        <end position="245"/>
    </location>
</feature>
<dbReference type="Gene3D" id="3.40.50.10900">
    <property type="entry name" value="PAC-like subunit"/>
    <property type="match status" value="1"/>
</dbReference>
<evidence type="ECO:0000313" key="3">
    <source>
        <dbReference type="Proteomes" id="UP000035301"/>
    </source>
</evidence>
<dbReference type="Pfam" id="PF09754">
    <property type="entry name" value="PAC2"/>
    <property type="match status" value="1"/>
</dbReference>
<dbReference type="PANTHER" id="PTHR35610">
    <property type="entry name" value="3-ISOPROPYLMALATE DEHYDRATASE-RELATED"/>
    <property type="match status" value="1"/>
</dbReference>
<dbReference type="PANTHER" id="PTHR35610:SF7">
    <property type="entry name" value="3-ISOPROPYLMALATE DEHYDRATASE"/>
    <property type="match status" value="1"/>
</dbReference>
<reference evidence="2 3" key="1">
    <citation type="journal article" date="2015" name="Int. J. Syst. Evol. Microbiol.">
        <title>Methanoculleus sediminis sp. nov., a methanogen from sediments near a submarine mud volcano.</title>
        <authorList>
            <person name="Chen S.C."/>
            <person name="Chen M.F."/>
            <person name="Lai M.C."/>
            <person name="Weng C.Y."/>
            <person name="Wu S.Y."/>
            <person name="Lin S."/>
            <person name="Yang T.F."/>
            <person name="Chen P.C."/>
        </authorList>
    </citation>
    <scope>NUCLEOTIDE SEQUENCE [LARGE SCALE GENOMIC DNA]</scope>
    <source>
        <strain evidence="2 3">S3Fa</strain>
    </source>
</reference>
<dbReference type="NCBIfam" id="TIGR00162">
    <property type="entry name" value="proteasome assembly chaperone family protein"/>
    <property type="match status" value="1"/>
</dbReference>
<sequence>MEHVTVTFLRDDNIDAPVLIEGLPGIGHVGKLVADHLIHELGAEKVGKISSLHFPPQVIVDEQGITHLVNNEIYRYEKDGTSVLFLVGDFQSNSAEGHYILAERYLDIAEELGVKRIYALGGYGVGRLVENPRVLSAVNMEHLRSEVEAAGGSFENAGSGGMIVGASGLLLGLGEERGIEGICLMGETSGYIVDPKSADGLLTVLSRLTGIEVDHTSLQQRAEDMEQIIAKIQEAEEAKGREELSYIG</sequence>
<comment type="caution">
    <text evidence="2">The sequence shown here is derived from an EMBL/GenBank/DDBJ whole genome shotgun (WGS) entry which is preliminary data.</text>
</comment>
<name>A0A0H1QZJ4_9EURY</name>
<dbReference type="AlphaFoldDB" id="A0A0H1QZJ4"/>
<dbReference type="STRING" id="1550566.SZ63_04655"/>
<evidence type="ECO:0000313" key="2">
    <source>
        <dbReference type="EMBL" id="KLK88325.1"/>
    </source>
</evidence>
<dbReference type="PATRIC" id="fig|1550566.3.peg.993"/>
<accession>A0A0H1QZJ4</accession>
<dbReference type="Proteomes" id="UP000035301">
    <property type="component" value="Unassembled WGS sequence"/>
</dbReference>
<gene>
    <name evidence="2" type="ORF">SZ63_04655</name>
</gene>
<dbReference type="RefSeq" id="WP_048181900.1">
    <property type="nucleotide sequence ID" value="NZ_JXOJ01000002.1"/>
</dbReference>
<evidence type="ECO:0000256" key="1">
    <source>
        <dbReference type="SAM" id="Coils"/>
    </source>
</evidence>
<dbReference type="InterPro" id="IPR019151">
    <property type="entry name" value="Proteasome_assmbl_chaperone_2"/>
</dbReference>
<dbReference type="EMBL" id="JXOJ01000002">
    <property type="protein sequence ID" value="KLK88325.1"/>
    <property type="molecule type" value="Genomic_DNA"/>
</dbReference>
<dbReference type="OrthoDB" id="31247at2157"/>
<proteinExistence type="predicted"/>
<dbReference type="SUPFAM" id="SSF159659">
    <property type="entry name" value="Cgl1923-like"/>
    <property type="match status" value="1"/>
</dbReference>
<dbReference type="InterPro" id="IPR004426">
    <property type="entry name" value="MJ1210-like"/>
</dbReference>